<evidence type="ECO:0000313" key="9">
    <source>
        <dbReference type="EMBL" id="CAB3229786.1"/>
    </source>
</evidence>
<accession>A0A6F9D8A3</accession>
<feature type="coiled-coil region" evidence="8">
    <location>
        <begin position="87"/>
        <end position="121"/>
    </location>
</feature>
<comment type="similarity">
    <text evidence="3">Belongs to the CENP-K/MCM22 family.</text>
</comment>
<reference evidence="9" key="1">
    <citation type="submission" date="2020-04" db="EMBL/GenBank/DDBJ databases">
        <authorList>
            <person name="Neveu A P."/>
        </authorList>
    </citation>
    <scope>NUCLEOTIDE SEQUENCE</scope>
    <source>
        <tissue evidence="9">Whole embryo</tissue>
    </source>
</reference>
<comment type="subcellular location">
    <subcellularLocation>
        <location evidence="2">Chromosome</location>
        <location evidence="2">Centromere</location>
    </subcellularLocation>
    <subcellularLocation>
        <location evidence="1">Nucleus</location>
    </subcellularLocation>
</comment>
<keyword evidence="5 8" id="KW-0175">Coiled coil</keyword>
<evidence type="ECO:0000256" key="4">
    <source>
        <dbReference type="ARBA" id="ARBA00022454"/>
    </source>
</evidence>
<dbReference type="EMBL" id="LR783822">
    <property type="protein sequence ID" value="CAB3229786.1"/>
    <property type="molecule type" value="mRNA"/>
</dbReference>
<feature type="coiled-coil region" evidence="8">
    <location>
        <begin position="1"/>
        <end position="28"/>
    </location>
</feature>
<dbReference type="GO" id="GO:0000775">
    <property type="term" value="C:chromosome, centromeric region"/>
    <property type="evidence" value="ECO:0007669"/>
    <property type="project" value="UniProtKB-SubCell"/>
</dbReference>
<dbReference type="GO" id="GO:0005634">
    <property type="term" value="C:nucleus"/>
    <property type="evidence" value="ECO:0007669"/>
    <property type="project" value="UniProtKB-SubCell"/>
</dbReference>
<protein>
    <submittedName>
        <fullName evidence="9">Centromere protein K-like</fullName>
    </submittedName>
</protein>
<dbReference type="Pfam" id="PF11802">
    <property type="entry name" value="CENP-K"/>
    <property type="match status" value="1"/>
</dbReference>
<keyword evidence="4" id="KW-0158">Chromosome</keyword>
<proteinExistence type="evidence at transcript level"/>
<name>A0A6F9D8A3_9ASCI</name>
<evidence type="ECO:0000256" key="6">
    <source>
        <dbReference type="ARBA" id="ARBA00023242"/>
    </source>
</evidence>
<keyword evidence="6" id="KW-0539">Nucleus</keyword>
<evidence type="ECO:0000256" key="1">
    <source>
        <dbReference type="ARBA" id="ARBA00004123"/>
    </source>
</evidence>
<evidence type="ECO:0000256" key="8">
    <source>
        <dbReference type="SAM" id="Coils"/>
    </source>
</evidence>
<evidence type="ECO:0000256" key="3">
    <source>
        <dbReference type="ARBA" id="ARBA00005795"/>
    </source>
</evidence>
<keyword evidence="7" id="KW-0137">Centromere</keyword>
<dbReference type="PANTHER" id="PTHR14401">
    <property type="entry name" value="CENTROMERE PROTEIN K"/>
    <property type="match status" value="1"/>
</dbReference>
<organism evidence="9">
    <name type="scientific">Phallusia mammillata</name>
    <dbReference type="NCBI Taxonomy" id="59560"/>
    <lineage>
        <taxon>Eukaryota</taxon>
        <taxon>Metazoa</taxon>
        <taxon>Chordata</taxon>
        <taxon>Tunicata</taxon>
        <taxon>Ascidiacea</taxon>
        <taxon>Phlebobranchia</taxon>
        <taxon>Ascidiidae</taxon>
        <taxon>Phallusia</taxon>
    </lineage>
</organism>
<dbReference type="GO" id="GO:0000070">
    <property type="term" value="P:mitotic sister chromatid segregation"/>
    <property type="evidence" value="ECO:0007669"/>
    <property type="project" value="TreeGrafter"/>
</dbReference>
<dbReference type="AlphaFoldDB" id="A0A6F9D8A3"/>
<dbReference type="GO" id="GO:0051382">
    <property type="term" value="P:kinetochore assembly"/>
    <property type="evidence" value="ECO:0007669"/>
    <property type="project" value="InterPro"/>
</dbReference>
<evidence type="ECO:0000256" key="2">
    <source>
        <dbReference type="ARBA" id="ARBA00004584"/>
    </source>
</evidence>
<sequence length="258" mass="29357">MESLVNEIQDLQTQCDSLQEKIGESVKETFPSKRAEGIKTVDDIIQLRNQYLTAELSVRNQDASTKKISTHPAVVSSTFTKELDELISSMAELMQVVNAQMENLEKSIENKASMIQQQNEIHDAMQQQLAANTESNQNFDDFVKSLESKQAKHSLDIQTTVKKMNEFLDSHFPVPSTKQQKLAGTNVNVYEMLSQKRFVSMKQLYNDLLNLAVEKPDGPYLVIDDQHWPPYVDLLLRFGIAVRHPGDINRIKLANSYI</sequence>
<dbReference type="PANTHER" id="PTHR14401:SF6">
    <property type="entry name" value="CENTROMERE PROTEIN K"/>
    <property type="match status" value="1"/>
</dbReference>
<gene>
    <name evidence="9" type="primary">Cenpk</name>
</gene>
<dbReference type="InterPro" id="IPR020993">
    <property type="entry name" value="Centromere_CenpK"/>
</dbReference>
<evidence type="ECO:0000256" key="7">
    <source>
        <dbReference type="ARBA" id="ARBA00023328"/>
    </source>
</evidence>
<evidence type="ECO:0000256" key="5">
    <source>
        <dbReference type="ARBA" id="ARBA00023054"/>
    </source>
</evidence>